<name>A0AAD9V2S8_ACRCE</name>
<reference evidence="3" key="2">
    <citation type="journal article" date="2023" name="Science">
        <title>Genomic signatures of disease resistance in endangered staghorn corals.</title>
        <authorList>
            <person name="Vollmer S.V."/>
            <person name="Selwyn J.D."/>
            <person name="Despard B.A."/>
            <person name="Roesel C.L."/>
        </authorList>
    </citation>
    <scope>NUCLEOTIDE SEQUENCE</scope>
    <source>
        <strain evidence="3">K2</strain>
    </source>
</reference>
<sequence>MLIYYLLLVFLALPLVQGQSRVIQRDLTATNFAKTIKGKKLSGNVIKEIEVTSLLNCQIECVKETRCLSYNFKATTDKAPSTCYLSDSDRFRSLANFTKDDEVLYGGALAKKTTHTLIEKDHLVGYEALGCFTESSPFAISKLIKSFSGSIDWIDLAKHVRAFAEPVHSRGYQVFGIRSYGDCWSGVQSGYHRYGPSESCMLGVGNQWPNFV</sequence>
<feature type="chain" id="PRO_5042130624" description="Apple domain-containing protein" evidence="1">
    <location>
        <begin position="19"/>
        <end position="212"/>
    </location>
</feature>
<dbReference type="Gene3D" id="3.50.4.10">
    <property type="entry name" value="Hepatocyte Growth Factor"/>
    <property type="match status" value="1"/>
</dbReference>
<protein>
    <recommendedName>
        <fullName evidence="2">Apple domain-containing protein</fullName>
    </recommendedName>
</protein>
<reference evidence="3" key="1">
    <citation type="journal article" date="2023" name="G3 (Bethesda)">
        <title>Whole genome assembly and annotation of the endangered Caribbean coral Acropora cervicornis.</title>
        <authorList>
            <person name="Selwyn J.D."/>
            <person name="Vollmer S.V."/>
        </authorList>
    </citation>
    <scope>NUCLEOTIDE SEQUENCE</scope>
    <source>
        <strain evidence="3">K2</strain>
    </source>
</reference>
<dbReference type="Pfam" id="PF00024">
    <property type="entry name" value="PAN_1"/>
    <property type="match status" value="1"/>
</dbReference>
<evidence type="ECO:0000313" key="4">
    <source>
        <dbReference type="Proteomes" id="UP001249851"/>
    </source>
</evidence>
<dbReference type="EMBL" id="JARQWQ010000042">
    <property type="protein sequence ID" value="KAK2559022.1"/>
    <property type="molecule type" value="Genomic_DNA"/>
</dbReference>
<organism evidence="3 4">
    <name type="scientific">Acropora cervicornis</name>
    <name type="common">Staghorn coral</name>
    <dbReference type="NCBI Taxonomy" id="6130"/>
    <lineage>
        <taxon>Eukaryota</taxon>
        <taxon>Metazoa</taxon>
        <taxon>Cnidaria</taxon>
        <taxon>Anthozoa</taxon>
        <taxon>Hexacorallia</taxon>
        <taxon>Scleractinia</taxon>
        <taxon>Astrocoeniina</taxon>
        <taxon>Acroporidae</taxon>
        <taxon>Acropora</taxon>
    </lineage>
</organism>
<dbReference type="InterPro" id="IPR003609">
    <property type="entry name" value="Pan_app"/>
</dbReference>
<feature type="domain" description="Apple" evidence="2">
    <location>
        <begin position="28"/>
        <end position="110"/>
    </location>
</feature>
<dbReference type="AlphaFoldDB" id="A0AAD9V2S8"/>
<keyword evidence="4" id="KW-1185">Reference proteome</keyword>
<evidence type="ECO:0000313" key="3">
    <source>
        <dbReference type="EMBL" id="KAK2559022.1"/>
    </source>
</evidence>
<dbReference type="Proteomes" id="UP001249851">
    <property type="component" value="Unassembled WGS sequence"/>
</dbReference>
<feature type="signal peptide" evidence="1">
    <location>
        <begin position="1"/>
        <end position="18"/>
    </location>
</feature>
<dbReference type="PROSITE" id="PS50948">
    <property type="entry name" value="PAN"/>
    <property type="match status" value="1"/>
</dbReference>
<gene>
    <name evidence="3" type="ORF">P5673_018654</name>
</gene>
<keyword evidence="1" id="KW-0732">Signal</keyword>
<evidence type="ECO:0000259" key="2">
    <source>
        <dbReference type="PROSITE" id="PS50948"/>
    </source>
</evidence>
<evidence type="ECO:0000256" key="1">
    <source>
        <dbReference type="SAM" id="SignalP"/>
    </source>
</evidence>
<proteinExistence type="predicted"/>
<accession>A0AAD9V2S8</accession>
<comment type="caution">
    <text evidence="3">The sequence shown here is derived from an EMBL/GenBank/DDBJ whole genome shotgun (WGS) entry which is preliminary data.</text>
</comment>